<dbReference type="EMBL" id="JAUSUL010000002">
    <property type="protein sequence ID" value="MDQ0315834.1"/>
    <property type="molecule type" value="Genomic_DNA"/>
</dbReference>
<dbReference type="AlphaFoldDB" id="A0AAE3VNG7"/>
<proteinExistence type="predicted"/>
<feature type="transmembrane region" description="Helical" evidence="1">
    <location>
        <begin position="107"/>
        <end position="128"/>
    </location>
</feature>
<gene>
    <name evidence="2" type="ORF">J2S73_002291</name>
</gene>
<name>A0AAE3VNG7_9HYPH</name>
<dbReference type="InterPro" id="IPR008523">
    <property type="entry name" value="DUF805"/>
</dbReference>
<dbReference type="RefSeq" id="WP_306885664.1">
    <property type="nucleotide sequence ID" value="NZ_JAUSUL010000002.1"/>
</dbReference>
<protein>
    <submittedName>
        <fullName evidence="2">Uncharacterized membrane protein YhaH (DUF805 family)</fullName>
    </submittedName>
</protein>
<reference evidence="2" key="1">
    <citation type="submission" date="2023-07" db="EMBL/GenBank/DDBJ databases">
        <title>Genomic Encyclopedia of Type Strains, Phase IV (KMG-IV): sequencing the most valuable type-strain genomes for metagenomic binning, comparative biology and taxonomic classification.</title>
        <authorList>
            <person name="Goeker M."/>
        </authorList>
    </citation>
    <scope>NUCLEOTIDE SEQUENCE</scope>
    <source>
        <strain evidence="2">DSM 21202</strain>
    </source>
</reference>
<comment type="caution">
    <text evidence="2">The sequence shown here is derived from an EMBL/GenBank/DDBJ whole genome shotgun (WGS) entry which is preliminary data.</text>
</comment>
<dbReference type="Proteomes" id="UP001229244">
    <property type="component" value="Unassembled WGS sequence"/>
</dbReference>
<sequence>MRGDVLHYDSESGLGHISGDDGARYTFGRSDLGRSEPIAAGERVDFRVDGTVARDIFPAPAPHPSVSATPFAVSAPIDQPLSFWGYFWACLTSRYVQVSGRARRKEYWAFFVFSILAQFLILPVGLVIDGVIRNVVSGGIPVATIALFGLFYLCMLLPGIAVFVRRLHDIGLSGWFALLFYAMSFFYVGVIAMIVVALIPSQAHDNKWGPMPARRQT</sequence>
<evidence type="ECO:0000313" key="2">
    <source>
        <dbReference type="EMBL" id="MDQ0315834.1"/>
    </source>
</evidence>
<evidence type="ECO:0000256" key="1">
    <source>
        <dbReference type="SAM" id="Phobius"/>
    </source>
</evidence>
<keyword evidence="1" id="KW-1133">Transmembrane helix</keyword>
<accession>A0AAE3VNG7</accession>
<evidence type="ECO:0000313" key="3">
    <source>
        <dbReference type="Proteomes" id="UP001229244"/>
    </source>
</evidence>
<dbReference type="Pfam" id="PF05656">
    <property type="entry name" value="DUF805"/>
    <property type="match status" value="1"/>
</dbReference>
<feature type="transmembrane region" description="Helical" evidence="1">
    <location>
        <begin position="176"/>
        <end position="199"/>
    </location>
</feature>
<keyword evidence="1" id="KW-0472">Membrane</keyword>
<organism evidence="2 3">
    <name type="scientific">Amorphus orientalis</name>
    <dbReference type="NCBI Taxonomy" id="649198"/>
    <lineage>
        <taxon>Bacteria</taxon>
        <taxon>Pseudomonadati</taxon>
        <taxon>Pseudomonadota</taxon>
        <taxon>Alphaproteobacteria</taxon>
        <taxon>Hyphomicrobiales</taxon>
        <taxon>Amorphaceae</taxon>
        <taxon>Amorphus</taxon>
    </lineage>
</organism>
<dbReference type="PANTHER" id="PTHR34980">
    <property type="entry name" value="INNER MEMBRANE PROTEIN-RELATED-RELATED"/>
    <property type="match status" value="1"/>
</dbReference>
<feature type="transmembrane region" description="Helical" evidence="1">
    <location>
        <begin position="140"/>
        <end position="164"/>
    </location>
</feature>
<dbReference type="PANTHER" id="PTHR34980:SF2">
    <property type="entry name" value="INNER MEMBRANE PROTEIN YHAH-RELATED"/>
    <property type="match status" value="1"/>
</dbReference>
<dbReference type="GO" id="GO:0005886">
    <property type="term" value="C:plasma membrane"/>
    <property type="evidence" value="ECO:0007669"/>
    <property type="project" value="TreeGrafter"/>
</dbReference>
<keyword evidence="3" id="KW-1185">Reference proteome</keyword>
<keyword evidence="1" id="KW-0812">Transmembrane</keyword>